<evidence type="ECO:0000313" key="3">
    <source>
        <dbReference type="Proteomes" id="UP000449906"/>
    </source>
</evidence>
<dbReference type="AlphaFoldDB" id="A0A7J5E0L2"/>
<dbReference type="InterPro" id="IPR029058">
    <property type="entry name" value="AB_hydrolase_fold"/>
</dbReference>
<gene>
    <name evidence="2" type="ORF">F9L07_06070</name>
</gene>
<sequence length="298" mass="32461">MPRSAHDAPIERRDVGTDLFVRTYGRDAADAPAILILHGAVESGACYGDAVDRWGGDFHIVAPDARGHGKSPGRRADHEGVPSTDVMVQDAIDILTDLLEATGRKTLVVGHSMGARIAAFVAADAPHLVAGVVLEDPPWWVPEAGPNPWLSVPADQRERDPFDEVETSTLDDLVALQRELKPHWPEQELLPLAEAMKAVDTDYMEQRLHEKRRIWTPTARQITVGPAGVPALLVTGTGDVIVDKHSRDRLTAVAPGFDVVVIDGAGHCVRRDVPEEYHRHVDAFLRENAPSAGAVTRR</sequence>
<dbReference type="EMBL" id="WBVM01000001">
    <property type="protein sequence ID" value="KAB2811454.1"/>
    <property type="molecule type" value="Genomic_DNA"/>
</dbReference>
<proteinExistence type="predicted"/>
<reference evidence="2 3" key="1">
    <citation type="submission" date="2019-09" db="EMBL/GenBank/DDBJ databases">
        <title>Pimelobacter sp. isolated from Paulinella.</title>
        <authorList>
            <person name="Jeong S.E."/>
        </authorList>
    </citation>
    <scope>NUCLEOTIDE SEQUENCE [LARGE SCALE GENOMIC DNA]</scope>
    <source>
        <strain evidence="2 3">Pch-N</strain>
    </source>
</reference>
<evidence type="ECO:0000259" key="1">
    <source>
        <dbReference type="Pfam" id="PF00561"/>
    </source>
</evidence>
<dbReference type="InterPro" id="IPR000073">
    <property type="entry name" value="AB_hydrolase_1"/>
</dbReference>
<dbReference type="SUPFAM" id="SSF53474">
    <property type="entry name" value="alpha/beta-Hydrolases"/>
    <property type="match status" value="1"/>
</dbReference>
<evidence type="ECO:0000313" key="2">
    <source>
        <dbReference type="EMBL" id="KAB2811454.1"/>
    </source>
</evidence>
<keyword evidence="2" id="KW-0378">Hydrolase</keyword>
<accession>A0A7J5E0L2</accession>
<comment type="caution">
    <text evidence="2">The sequence shown here is derived from an EMBL/GenBank/DDBJ whole genome shotgun (WGS) entry which is preliminary data.</text>
</comment>
<dbReference type="InterPro" id="IPR050228">
    <property type="entry name" value="Carboxylesterase_BioH"/>
</dbReference>
<dbReference type="PRINTS" id="PR00111">
    <property type="entry name" value="ABHYDROLASE"/>
</dbReference>
<name>A0A7J5E0L2_NOCSI</name>
<dbReference type="PRINTS" id="PR00412">
    <property type="entry name" value="EPOXHYDRLASE"/>
</dbReference>
<dbReference type="PANTHER" id="PTHR43194:SF2">
    <property type="entry name" value="PEROXISOMAL MEMBRANE PROTEIN LPX1"/>
    <property type="match status" value="1"/>
</dbReference>
<organism evidence="2 3">
    <name type="scientific">Nocardioides simplex</name>
    <name type="common">Arthrobacter simplex</name>
    <dbReference type="NCBI Taxonomy" id="2045"/>
    <lineage>
        <taxon>Bacteria</taxon>
        <taxon>Bacillati</taxon>
        <taxon>Actinomycetota</taxon>
        <taxon>Actinomycetes</taxon>
        <taxon>Propionibacteriales</taxon>
        <taxon>Nocardioidaceae</taxon>
        <taxon>Pimelobacter</taxon>
    </lineage>
</organism>
<feature type="domain" description="AB hydrolase-1" evidence="1">
    <location>
        <begin position="32"/>
        <end position="268"/>
    </location>
</feature>
<dbReference type="Gene3D" id="3.40.50.1820">
    <property type="entry name" value="alpha/beta hydrolase"/>
    <property type="match status" value="1"/>
</dbReference>
<dbReference type="GO" id="GO:0016787">
    <property type="term" value="F:hydrolase activity"/>
    <property type="evidence" value="ECO:0007669"/>
    <property type="project" value="UniProtKB-KW"/>
</dbReference>
<dbReference type="PANTHER" id="PTHR43194">
    <property type="entry name" value="HYDROLASE ALPHA/BETA FOLD FAMILY"/>
    <property type="match status" value="1"/>
</dbReference>
<protein>
    <submittedName>
        <fullName evidence="2">Alpha/beta hydrolase</fullName>
    </submittedName>
</protein>
<dbReference type="InterPro" id="IPR000639">
    <property type="entry name" value="Epox_hydrolase-like"/>
</dbReference>
<dbReference type="Proteomes" id="UP000449906">
    <property type="component" value="Unassembled WGS sequence"/>
</dbReference>
<dbReference type="Pfam" id="PF00561">
    <property type="entry name" value="Abhydrolase_1"/>
    <property type="match status" value="1"/>
</dbReference>